<feature type="non-terminal residue" evidence="1">
    <location>
        <position position="1"/>
    </location>
</feature>
<gene>
    <name evidence="1" type="ORF">K8V08_08300</name>
</gene>
<reference evidence="1" key="2">
    <citation type="submission" date="2021-09" db="EMBL/GenBank/DDBJ databases">
        <authorList>
            <person name="Gilroy R."/>
        </authorList>
    </citation>
    <scope>NUCLEOTIDE SEQUENCE</scope>
    <source>
        <strain evidence="1">ChiGjej5B5-7349</strain>
    </source>
</reference>
<keyword evidence="1" id="KW-0031">Aminopeptidase</keyword>
<evidence type="ECO:0000313" key="2">
    <source>
        <dbReference type="Proteomes" id="UP000784435"/>
    </source>
</evidence>
<dbReference type="EMBL" id="DYUK01000177">
    <property type="protein sequence ID" value="HJG80398.1"/>
    <property type="molecule type" value="Genomic_DNA"/>
</dbReference>
<reference evidence="1" key="1">
    <citation type="journal article" date="2021" name="PeerJ">
        <title>Extensive microbial diversity within the chicken gut microbiome revealed by metagenomics and culture.</title>
        <authorList>
            <person name="Gilroy R."/>
            <person name="Ravi A."/>
            <person name="Getino M."/>
            <person name="Pursley I."/>
            <person name="Horton D.L."/>
            <person name="Alikhan N.F."/>
            <person name="Baker D."/>
            <person name="Gharbi K."/>
            <person name="Hall N."/>
            <person name="Watson M."/>
            <person name="Adriaenssens E.M."/>
            <person name="Foster-Nyarko E."/>
            <person name="Jarju S."/>
            <person name="Secka A."/>
            <person name="Antonio M."/>
            <person name="Oren A."/>
            <person name="Chaudhuri R.R."/>
            <person name="La Ragione R."/>
            <person name="Hildebrand F."/>
            <person name="Pallen M.J."/>
        </authorList>
    </citation>
    <scope>NUCLEOTIDE SEQUENCE</scope>
    <source>
        <strain evidence="1">ChiGjej5B5-7349</strain>
    </source>
</reference>
<keyword evidence="1" id="KW-0378">Hydrolase</keyword>
<dbReference type="GO" id="GO:0004177">
    <property type="term" value="F:aminopeptidase activity"/>
    <property type="evidence" value="ECO:0007669"/>
    <property type="project" value="UniProtKB-KW"/>
</dbReference>
<comment type="caution">
    <text evidence="1">The sequence shown here is derived from an EMBL/GenBank/DDBJ whole genome shotgun (WGS) entry which is preliminary data.</text>
</comment>
<protein>
    <submittedName>
        <fullName evidence="1">Type I methionyl aminopeptidase</fullName>
    </submittedName>
</protein>
<evidence type="ECO:0000313" key="1">
    <source>
        <dbReference type="EMBL" id="HJG80398.1"/>
    </source>
</evidence>
<keyword evidence="1" id="KW-0645">Protease</keyword>
<organism evidence="1 2">
    <name type="scientific">Brevibacterium senegalense</name>
    <dbReference type="NCBI Taxonomy" id="1033736"/>
    <lineage>
        <taxon>Bacteria</taxon>
        <taxon>Bacillati</taxon>
        <taxon>Actinomycetota</taxon>
        <taxon>Actinomycetes</taxon>
        <taxon>Micrococcales</taxon>
        <taxon>Brevibacteriaceae</taxon>
        <taxon>Brevibacterium</taxon>
    </lineage>
</organism>
<dbReference type="AlphaFoldDB" id="A0A921SP15"/>
<sequence length="47" mass="4911">VVTVDGSRASHWEHSVARHAGGIWVLTAEDGGAERLAPYGVTPVALD</sequence>
<dbReference type="Proteomes" id="UP000784435">
    <property type="component" value="Unassembled WGS sequence"/>
</dbReference>
<name>A0A921SP15_9MICO</name>
<accession>A0A921SP15</accession>
<proteinExistence type="predicted"/>